<evidence type="ECO:0000259" key="2">
    <source>
        <dbReference type="SMART" id="SM00226"/>
    </source>
</evidence>
<dbReference type="InterPro" id="IPR036196">
    <property type="entry name" value="Ptyr_pPase_sf"/>
</dbReference>
<protein>
    <submittedName>
        <fullName evidence="3">Protein tyrosine phosphatase</fullName>
    </submittedName>
</protein>
<dbReference type="SUPFAM" id="SSF52788">
    <property type="entry name" value="Phosphotyrosine protein phosphatases I"/>
    <property type="match status" value="1"/>
</dbReference>
<reference evidence="3 4" key="1">
    <citation type="submission" date="2015-05" db="EMBL/GenBank/DDBJ databases">
        <title>Photobacterium galathea sp. nov.</title>
        <authorList>
            <person name="Machado H."/>
            <person name="Gram L."/>
        </authorList>
    </citation>
    <scope>NUCLEOTIDE SEQUENCE [LARGE SCALE GENOMIC DNA]</scope>
    <source>
        <strain evidence="3 4">DSM 22954</strain>
    </source>
</reference>
<dbReference type="AlphaFoldDB" id="A0A0J1H4R4"/>
<dbReference type="OrthoDB" id="9793058at2"/>
<dbReference type="Proteomes" id="UP000035909">
    <property type="component" value="Unassembled WGS sequence"/>
</dbReference>
<dbReference type="PANTHER" id="PTHR43428">
    <property type="entry name" value="ARSENATE REDUCTASE"/>
    <property type="match status" value="1"/>
</dbReference>
<evidence type="ECO:0000256" key="1">
    <source>
        <dbReference type="ARBA" id="ARBA00022849"/>
    </source>
</evidence>
<gene>
    <name evidence="3" type="ORF">ABT57_18725</name>
</gene>
<dbReference type="SMART" id="SM00226">
    <property type="entry name" value="LMWPc"/>
    <property type="match status" value="1"/>
</dbReference>
<dbReference type="PANTHER" id="PTHR43428:SF1">
    <property type="entry name" value="ARSENATE REDUCTASE"/>
    <property type="match status" value="1"/>
</dbReference>
<dbReference type="GO" id="GO:0046685">
    <property type="term" value="P:response to arsenic-containing substance"/>
    <property type="evidence" value="ECO:0007669"/>
    <property type="project" value="UniProtKB-KW"/>
</dbReference>
<keyword evidence="4" id="KW-1185">Reference proteome</keyword>
<keyword evidence="1" id="KW-0059">Arsenical resistance</keyword>
<evidence type="ECO:0000313" key="4">
    <source>
        <dbReference type="Proteomes" id="UP000035909"/>
    </source>
</evidence>
<dbReference type="InterPro" id="IPR023485">
    <property type="entry name" value="Ptyr_pPase"/>
</dbReference>
<feature type="domain" description="Phosphotyrosine protein phosphatase I" evidence="2">
    <location>
        <begin position="1"/>
        <end position="136"/>
    </location>
</feature>
<name>A0A0J1H4R4_9GAMM</name>
<dbReference type="EMBL" id="LDOU01000020">
    <property type="protein sequence ID" value="KLV06728.1"/>
    <property type="molecule type" value="Genomic_DNA"/>
</dbReference>
<organism evidence="3 4">
    <name type="scientific">Photobacterium ganghwense</name>
    <dbReference type="NCBI Taxonomy" id="320778"/>
    <lineage>
        <taxon>Bacteria</taxon>
        <taxon>Pseudomonadati</taxon>
        <taxon>Pseudomonadota</taxon>
        <taxon>Gammaproteobacteria</taxon>
        <taxon>Vibrionales</taxon>
        <taxon>Vibrionaceae</taxon>
        <taxon>Photobacterium</taxon>
    </lineage>
</organism>
<dbReference type="RefSeq" id="WP_047886794.1">
    <property type="nucleotide sequence ID" value="NZ_LDOU01000020.1"/>
</dbReference>
<evidence type="ECO:0000313" key="3">
    <source>
        <dbReference type="EMBL" id="KLV06728.1"/>
    </source>
</evidence>
<dbReference type="Gene3D" id="3.40.50.2300">
    <property type="match status" value="1"/>
</dbReference>
<sequence length="156" mass="17844">MKILFVCKHNASRSILAEAIAKKYLPENFQIASGGSHPKGQVNPRIAQYLEMHGFDVSEFHSTSWEERLSFHPDLIITVCDTMHHETCPNWLSAGIRVAWDLEPLPNDEASVSEFNKQCDKVYSSLKRRIEALANIDFQNLDSEEIKQRVLDLKSM</sequence>
<accession>A0A0J1H4R4</accession>
<dbReference type="PATRIC" id="fig|320778.3.peg.4068"/>
<dbReference type="Pfam" id="PF01451">
    <property type="entry name" value="LMWPc"/>
    <property type="match status" value="1"/>
</dbReference>
<proteinExistence type="predicted"/>
<dbReference type="STRING" id="320778.ABT57_18725"/>
<comment type="caution">
    <text evidence="3">The sequence shown here is derived from an EMBL/GenBank/DDBJ whole genome shotgun (WGS) entry which is preliminary data.</text>
</comment>